<dbReference type="EMBL" id="RWIS01000001">
    <property type="protein sequence ID" value="RSK37520.1"/>
    <property type="molecule type" value="Genomic_DNA"/>
</dbReference>
<proteinExistence type="predicted"/>
<sequence length="336" mass="37883">MNNALHGFVEQLHALAQRPTVAAEVKNINGQALFAALLNNELKAQAGEEGHRQADHVVGQYFKAVLLCRKNELAAALAQLQQADGLLDSLPAVTVDFVTLFQLSAWGNYRYKTQEGDVGIALLRRGLGISARLERQGFGPLIYRRIEQVQNIANILFRQQQVEAANQLLSNALTFVHTGRAQGLLLDDWDWATMRRVRTLQESTLEAVLSQLAAQNTQYMADAVYHNEYYHRVFFRGLLQELETDTYNRVVLYNWLYAKNSYFERGAEEFLRNALEFLADEAITAAYDVFKANLLAQAIWVSKQQATHRPELIGSIQDFAETTLVDRAGKAIRLVA</sequence>
<evidence type="ECO:0000313" key="1">
    <source>
        <dbReference type="EMBL" id="RSK37520.1"/>
    </source>
</evidence>
<name>A0A3R9N2M7_9BACT</name>
<dbReference type="Proteomes" id="UP000280066">
    <property type="component" value="Unassembled WGS sequence"/>
</dbReference>
<gene>
    <name evidence="1" type="ORF">EI290_02405</name>
</gene>
<evidence type="ECO:0000313" key="2">
    <source>
        <dbReference type="Proteomes" id="UP000280066"/>
    </source>
</evidence>
<reference evidence="1 2" key="1">
    <citation type="submission" date="2018-12" db="EMBL/GenBank/DDBJ databases">
        <authorList>
            <person name="Feng G."/>
            <person name="Zhu H."/>
        </authorList>
    </citation>
    <scope>NUCLEOTIDE SEQUENCE [LARGE SCALE GENOMIC DNA]</scope>
    <source>
        <strain evidence="1 2">9PBR-2</strain>
    </source>
</reference>
<dbReference type="OrthoDB" id="740987at2"/>
<keyword evidence="2" id="KW-1185">Reference proteome</keyword>
<comment type="caution">
    <text evidence="1">The sequence shown here is derived from an EMBL/GenBank/DDBJ whole genome shotgun (WGS) entry which is preliminary data.</text>
</comment>
<dbReference type="RefSeq" id="WP_125426349.1">
    <property type="nucleotide sequence ID" value="NZ_RWIS01000001.1"/>
</dbReference>
<dbReference type="AlphaFoldDB" id="A0A3R9N2M7"/>
<protein>
    <submittedName>
        <fullName evidence="1">Uncharacterized protein</fullName>
    </submittedName>
</protein>
<accession>A0A3R9N2M7</accession>
<organism evidence="1 2">
    <name type="scientific">Hymenobacter metallilatus</name>
    <dbReference type="NCBI Taxonomy" id="2493666"/>
    <lineage>
        <taxon>Bacteria</taxon>
        <taxon>Pseudomonadati</taxon>
        <taxon>Bacteroidota</taxon>
        <taxon>Cytophagia</taxon>
        <taxon>Cytophagales</taxon>
        <taxon>Hymenobacteraceae</taxon>
        <taxon>Hymenobacter</taxon>
    </lineage>
</organism>